<dbReference type="Proteomes" id="UP000185598">
    <property type="component" value="Unassembled WGS sequence"/>
</dbReference>
<accession>A0A1Q9A9J7</accession>
<name>A0A1Q9A9J7_9HYPH</name>
<dbReference type="EMBL" id="MKIN01000019">
    <property type="protein sequence ID" value="OLP51478.1"/>
    <property type="molecule type" value="Genomic_DNA"/>
</dbReference>
<comment type="caution">
    <text evidence="1">The sequence shown here is derived from an EMBL/GenBank/DDBJ whole genome shotgun (WGS) entry which is preliminary data.</text>
</comment>
<dbReference type="AlphaFoldDB" id="A0A1Q9A9J7"/>
<reference evidence="1 2" key="1">
    <citation type="submission" date="2016-09" db="EMBL/GenBank/DDBJ databases">
        <title>Rhizobium oryziradicis sp. nov., isolated from the root of rice.</title>
        <authorList>
            <person name="Zhao J."/>
            <person name="Zhang X."/>
        </authorList>
    </citation>
    <scope>NUCLEOTIDE SEQUENCE [LARGE SCALE GENOMIC DNA]</scope>
    <source>
        <strain evidence="1 2">14971</strain>
    </source>
</reference>
<sequence>MGVPVAEFYDPRANPVYAADILRHLDLRQKQADLLALAEHKVIEEAAPPNADAEDETLMAPAFFLSAEDLNPD</sequence>
<evidence type="ECO:0000313" key="2">
    <source>
        <dbReference type="Proteomes" id="UP000185598"/>
    </source>
</evidence>
<organism evidence="1 2">
    <name type="scientific">Allorhizobium taibaishanense</name>
    <dbReference type="NCBI Taxonomy" id="887144"/>
    <lineage>
        <taxon>Bacteria</taxon>
        <taxon>Pseudomonadati</taxon>
        <taxon>Pseudomonadota</taxon>
        <taxon>Alphaproteobacteria</taxon>
        <taxon>Hyphomicrobiales</taxon>
        <taxon>Rhizobiaceae</taxon>
        <taxon>Rhizobium/Agrobacterium group</taxon>
        <taxon>Allorhizobium</taxon>
    </lineage>
</organism>
<evidence type="ECO:0000313" key="1">
    <source>
        <dbReference type="EMBL" id="OLP51478.1"/>
    </source>
</evidence>
<proteinExistence type="predicted"/>
<protein>
    <submittedName>
        <fullName evidence="1">Uncharacterized protein</fullName>
    </submittedName>
</protein>
<keyword evidence="2" id="KW-1185">Reference proteome</keyword>
<gene>
    <name evidence="1" type="ORF">BJF91_15615</name>
</gene>